<evidence type="ECO:0000313" key="6">
    <source>
        <dbReference type="EMBL" id="AVO44792.1"/>
    </source>
</evidence>
<organism evidence="6 7">
    <name type="scientific">Phreatobacter cathodiphilus</name>
    <dbReference type="NCBI Taxonomy" id="1868589"/>
    <lineage>
        <taxon>Bacteria</taxon>
        <taxon>Pseudomonadati</taxon>
        <taxon>Pseudomonadota</taxon>
        <taxon>Alphaproteobacteria</taxon>
        <taxon>Hyphomicrobiales</taxon>
        <taxon>Phreatobacteraceae</taxon>
        <taxon>Phreatobacter</taxon>
    </lineage>
</organism>
<name>A0A2S0N9I1_9HYPH</name>
<evidence type="ECO:0000256" key="3">
    <source>
        <dbReference type="ARBA" id="ARBA00022729"/>
    </source>
</evidence>
<dbReference type="InterPro" id="IPR044084">
    <property type="entry name" value="AvModA-like_subst-bd"/>
</dbReference>
<dbReference type="InterPro" id="IPR005950">
    <property type="entry name" value="ModA"/>
</dbReference>
<feature type="chain" id="PRO_5015627774" evidence="5">
    <location>
        <begin position="27"/>
        <end position="262"/>
    </location>
</feature>
<dbReference type="CDD" id="cd13539">
    <property type="entry name" value="PBP2_AvModA"/>
    <property type="match status" value="1"/>
</dbReference>
<keyword evidence="4" id="KW-0500">Molybdenum</keyword>
<dbReference type="OrthoDB" id="9785015at2"/>
<keyword evidence="3 5" id="KW-0732">Signal</keyword>
<feature type="binding site" evidence="4">
    <location>
        <position position="36"/>
    </location>
    <ligand>
        <name>molybdate</name>
        <dbReference type="ChEBI" id="CHEBI:36264"/>
    </ligand>
</feature>
<sequence>MALTDPLRRLMLAAGLAAALVTPAFGQAPQIAVAASVKAAMDELVVAFRQATGQEVSVVYGASGNFTRQIRQGAPFQLFLSADEGFVFQLADAGLAADRGEVYAEGRLALFVPHGSPLKADAALADLRAALMDGRVTRFAIASPEHAPYGRAAEQVLKGQGLWEPLQGRLAIGEDIAQAVRFATSGSAQGGLVAHSLVLAPQVRALGSFVLVPADWHLPLRQRMALMKTAGPVARDFYAYLRTPEARVIFRRHGFLIAGEES</sequence>
<comment type="similarity">
    <text evidence="1">Belongs to the bacterial solute-binding protein ModA family.</text>
</comment>
<evidence type="ECO:0000256" key="2">
    <source>
        <dbReference type="ARBA" id="ARBA00022723"/>
    </source>
</evidence>
<dbReference type="InterPro" id="IPR050682">
    <property type="entry name" value="ModA/WtpA"/>
</dbReference>
<dbReference type="PIRSF" id="PIRSF004846">
    <property type="entry name" value="ModA"/>
    <property type="match status" value="1"/>
</dbReference>
<dbReference type="SUPFAM" id="SSF53850">
    <property type="entry name" value="Periplasmic binding protein-like II"/>
    <property type="match status" value="1"/>
</dbReference>
<dbReference type="GO" id="GO:0046872">
    <property type="term" value="F:metal ion binding"/>
    <property type="evidence" value="ECO:0007669"/>
    <property type="project" value="UniProtKB-KW"/>
</dbReference>
<accession>A0A2S0N9I1</accession>
<protein>
    <submittedName>
        <fullName evidence="6">Molybdate ABC transporter substrate-binding protein</fullName>
    </submittedName>
</protein>
<dbReference type="RefSeq" id="WP_106748133.1">
    <property type="nucleotide sequence ID" value="NZ_CP027668.1"/>
</dbReference>
<keyword evidence="2 4" id="KW-0479">Metal-binding</keyword>
<gene>
    <name evidence="6" type="primary">modA</name>
    <name evidence="6" type="ORF">C6569_06810</name>
</gene>
<evidence type="ECO:0000256" key="4">
    <source>
        <dbReference type="PIRSR" id="PIRSR004846-1"/>
    </source>
</evidence>
<evidence type="ECO:0000256" key="1">
    <source>
        <dbReference type="ARBA" id="ARBA00009175"/>
    </source>
</evidence>
<evidence type="ECO:0000313" key="7">
    <source>
        <dbReference type="Proteomes" id="UP000237889"/>
    </source>
</evidence>
<dbReference type="Gene3D" id="3.40.190.10">
    <property type="entry name" value="Periplasmic binding protein-like II"/>
    <property type="match status" value="2"/>
</dbReference>
<dbReference type="Proteomes" id="UP000237889">
    <property type="component" value="Chromosome"/>
</dbReference>
<dbReference type="KEGG" id="phr:C6569_06810"/>
<dbReference type="GO" id="GO:0030973">
    <property type="term" value="F:molybdate ion binding"/>
    <property type="evidence" value="ECO:0007669"/>
    <property type="project" value="InterPro"/>
</dbReference>
<dbReference type="GO" id="GO:0015689">
    <property type="term" value="P:molybdate ion transport"/>
    <property type="evidence" value="ECO:0007669"/>
    <property type="project" value="InterPro"/>
</dbReference>
<dbReference type="Pfam" id="PF13531">
    <property type="entry name" value="SBP_bac_11"/>
    <property type="match status" value="1"/>
</dbReference>
<proteinExistence type="inferred from homology"/>
<dbReference type="PANTHER" id="PTHR30632">
    <property type="entry name" value="MOLYBDATE-BINDING PERIPLASMIC PROTEIN"/>
    <property type="match status" value="1"/>
</dbReference>
<feature type="binding site" evidence="4">
    <location>
        <position position="63"/>
    </location>
    <ligand>
        <name>molybdate</name>
        <dbReference type="ChEBI" id="CHEBI:36264"/>
    </ligand>
</feature>
<keyword evidence="7" id="KW-1185">Reference proteome</keyword>
<evidence type="ECO:0000256" key="5">
    <source>
        <dbReference type="SAM" id="SignalP"/>
    </source>
</evidence>
<feature type="binding site" evidence="4">
    <location>
        <position position="176"/>
    </location>
    <ligand>
        <name>molybdate</name>
        <dbReference type="ChEBI" id="CHEBI:36264"/>
    </ligand>
</feature>
<reference evidence="6 7" key="1">
    <citation type="submission" date="2018-03" db="EMBL/GenBank/DDBJ databases">
        <title>Genome sequencing of Phreatobacter sp.</title>
        <authorList>
            <person name="Kim S.-J."/>
            <person name="Heo J."/>
            <person name="Kwon S.-W."/>
        </authorList>
    </citation>
    <scope>NUCLEOTIDE SEQUENCE [LARGE SCALE GENOMIC DNA]</scope>
    <source>
        <strain evidence="6 7">S-12</strain>
    </source>
</reference>
<dbReference type="EMBL" id="CP027668">
    <property type="protein sequence ID" value="AVO44792.1"/>
    <property type="molecule type" value="Genomic_DNA"/>
</dbReference>
<feature type="signal peptide" evidence="5">
    <location>
        <begin position="1"/>
        <end position="26"/>
    </location>
</feature>
<dbReference type="NCBIfam" id="TIGR01256">
    <property type="entry name" value="modA"/>
    <property type="match status" value="1"/>
</dbReference>
<dbReference type="AlphaFoldDB" id="A0A2S0N9I1"/>
<dbReference type="PANTHER" id="PTHR30632:SF14">
    <property type="entry name" value="TUNGSTATE_MOLYBDATE_CHROMATE-BINDING PROTEIN MODA"/>
    <property type="match status" value="1"/>
</dbReference>